<accession>A0AAD8USW7</accession>
<keyword evidence="3" id="KW-1185">Reference proteome</keyword>
<comment type="caution">
    <text evidence="2">The sequence shown here is derived from an EMBL/GenBank/DDBJ whole genome shotgun (WGS) entry which is preliminary data.</text>
</comment>
<name>A0AAD8USW7_GLOAC</name>
<dbReference type="GeneID" id="85394317"/>
<proteinExistence type="predicted"/>
<protein>
    <submittedName>
        <fullName evidence="2">Uncharacterized protein</fullName>
    </submittedName>
</protein>
<dbReference type="RefSeq" id="XP_060365840.1">
    <property type="nucleotide sequence ID" value="XM_060510418.1"/>
</dbReference>
<feature type="region of interest" description="Disordered" evidence="1">
    <location>
        <begin position="86"/>
        <end position="106"/>
    </location>
</feature>
<organism evidence="2 3">
    <name type="scientific">Glomerella acutata</name>
    <name type="common">Colletotrichum acutatum</name>
    <dbReference type="NCBI Taxonomy" id="27357"/>
    <lineage>
        <taxon>Eukaryota</taxon>
        <taxon>Fungi</taxon>
        <taxon>Dikarya</taxon>
        <taxon>Ascomycota</taxon>
        <taxon>Pezizomycotina</taxon>
        <taxon>Sordariomycetes</taxon>
        <taxon>Hypocreomycetidae</taxon>
        <taxon>Glomerellales</taxon>
        <taxon>Glomerellaceae</taxon>
        <taxon>Colletotrichum</taxon>
        <taxon>Colletotrichum acutatum species complex</taxon>
    </lineage>
</organism>
<sequence length="284" mass="31318">MAYPPSSIPSPLHRIHSPVPLTLVSRTSYLTDPNPSSQLQRVCSPHFGIGEIRNERYIRPKHLALRGHLKVSPPVLQSSIPPTYTSGHFTASKQTRKSSISTKCGSNTKKSAHHLSLALDPSHLFLSTRAPFQHHHHPHSHLYFLLVQRQASGGKPSQSVVLVASQKEQHLPCEVGRLGEYYPPPIFFCKSASVSHHFTSSVLLRVALIPFFAPRPTDRTADMSCSMAQAHLEVLNHKLSCPILANPACCEPLHDPLSLGLDHPSLEACFTPSKVSVFIPVEVF</sequence>
<evidence type="ECO:0000256" key="1">
    <source>
        <dbReference type="SAM" id="MobiDB-lite"/>
    </source>
</evidence>
<evidence type="ECO:0000313" key="2">
    <source>
        <dbReference type="EMBL" id="KAK1725785.1"/>
    </source>
</evidence>
<dbReference type="AlphaFoldDB" id="A0AAD8USW7"/>
<evidence type="ECO:0000313" key="3">
    <source>
        <dbReference type="Proteomes" id="UP001244207"/>
    </source>
</evidence>
<gene>
    <name evidence="2" type="ORF">BDZ83DRAFT_651014</name>
</gene>
<reference evidence="2" key="1">
    <citation type="submission" date="2021-12" db="EMBL/GenBank/DDBJ databases">
        <title>Comparative genomics, transcriptomics and evolutionary studies reveal genomic signatures of adaptation to plant cell wall in hemibiotrophic fungi.</title>
        <authorList>
            <consortium name="DOE Joint Genome Institute"/>
            <person name="Baroncelli R."/>
            <person name="Diaz J.F."/>
            <person name="Benocci T."/>
            <person name="Peng M."/>
            <person name="Battaglia E."/>
            <person name="Haridas S."/>
            <person name="Andreopoulos W."/>
            <person name="Labutti K."/>
            <person name="Pangilinan J."/>
            <person name="Floch G.L."/>
            <person name="Makela M.R."/>
            <person name="Henrissat B."/>
            <person name="Grigoriev I.V."/>
            <person name="Crouch J.A."/>
            <person name="De Vries R.P."/>
            <person name="Sukno S.A."/>
            <person name="Thon M.R."/>
        </authorList>
    </citation>
    <scope>NUCLEOTIDE SEQUENCE</scope>
    <source>
        <strain evidence="2">CBS 112980</strain>
    </source>
</reference>
<dbReference type="Proteomes" id="UP001244207">
    <property type="component" value="Unassembled WGS sequence"/>
</dbReference>
<dbReference type="EMBL" id="JAHMHS010000038">
    <property type="protein sequence ID" value="KAK1725785.1"/>
    <property type="molecule type" value="Genomic_DNA"/>
</dbReference>